<dbReference type="InterPro" id="IPR017452">
    <property type="entry name" value="GPCR_Rhodpsn_7TM"/>
</dbReference>
<evidence type="ECO:0000256" key="6">
    <source>
        <dbReference type="SAM" id="Phobius"/>
    </source>
</evidence>
<dbReference type="Gene3D" id="1.20.1070.10">
    <property type="entry name" value="Rhodopsin 7-helix transmembrane proteins"/>
    <property type="match status" value="1"/>
</dbReference>
<feature type="transmembrane region" description="Helical" evidence="6">
    <location>
        <begin position="140"/>
        <end position="163"/>
    </location>
</feature>
<evidence type="ECO:0000256" key="5">
    <source>
        <dbReference type="ARBA" id="ARBA00023136"/>
    </source>
</evidence>
<dbReference type="Pfam" id="PF00001">
    <property type="entry name" value="7tm_1"/>
    <property type="match status" value="1"/>
</dbReference>
<dbReference type="PROSITE" id="PS50262">
    <property type="entry name" value="G_PROTEIN_RECEP_F1_2"/>
    <property type="match status" value="1"/>
</dbReference>
<sequence>MWNETEVELVEGSATNVDLPPDEASYSIFFTTYNPNSPAYSNNLTDLGISINLLKFCLEGVGITTVSVLGVIGNILTIIVLSSSRMKSSSSCFLLCLAICDIIMLVGASLLIGIPSLLAYNPGEGRAFVWNIMRILQYGYFIPGLFAFTVTGLTGSILFTMALTLDRYLAVCKPFFARNLCTWSRAVVVSAVIMVVNILYNLPKWWEYNYVVEEMSNMTIYRPVPSALRTNPIYDTYYAHVSYVVLFFIIPVCSLIVFNILIYCEIREANKLRKNLSPSQKNENSLTRMLFGVVAVFLVCQLFPAILTIYRYLSGSRDMSPETEFVLCFMSTLNSAVNFLIYCASGGKFRDVFCDMFCCWNSTNRIRRLAASTKTTLRSLSTSSTATTGRGRAFSIQSQGTIQHANTMLAVSAPAISRDRENARVSIISQDIV</sequence>
<evidence type="ECO:0000313" key="9">
    <source>
        <dbReference type="Proteomes" id="UP001642540"/>
    </source>
</evidence>
<dbReference type="SUPFAM" id="SSF81321">
    <property type="entry name" value="Family A G protein-coupled receptor-like"/>
    <property type="match status" value="1"/>
</dbReference>
<evidence type="ECO:0000313" key="8">
    <source>
        <dbReference type="EMBL" id="CAL8143753.1"/>
    </source>
</evidence>
<keyword evidence="3 6" id="KW-0812">Transmembrane</keyword>
<dbReference type="InterPro" id="IPR052954">
    <property type="entry name" value="GPCR-Ligand_Int"/>
</dbReference>
<evidence type="ECO:0000256" key="4">
    <source>
        <dbReference type="ARBA" id="ARBA00022989"/>
    </source>
</evidence>
<gene>
    <name evidence="8" type="ORF">ODALV1_LOCUS29868</name>
</gene>
<comment type="caution">
    <text evidence="8">The sequence shown here is derived from an EMBL/GenBank/DDBJ whole genome shotgun (WGS) entry which is preliminary data.</text>
</comment>
<protein>
    <recommendedName>
        <fullName evidence="7">G-protein coupled receptors family 1 profile domain-containing protein</fullName>
    </recommendedName>
</protein>
<proteinExistence type="inferred from homology"/>
<dbReference type="PANTHER" id="PTHR46641:SF2">
    <property type="entry name" value="FMRFAMIDE RECEPTOR"/>
    <property type="match status" value="1"/>
</dbReference>
<accession>A0ABP1S5V1</accession>
<feature type="domain" description="G-protein coupled receptors family 1 profile" evidence="7">
    <location>
        <begin position="73"/>
        <end position="342"/>
    </location>
</feature>
<feature type="transmembrane region" description="Helical" evidence="6">
    <location>
        <begin position="93"/>
        <end position="120"/>
    </location>
</feature>
<feature type="transmembrane region" description="Helical" evidence="6">
    <location>
        <begin position="324"/>
        <end position="343"/>
    </location>
</feature>
<comment type="similarity">
    <text evidence="2">Belongs to the G-protein coupled receptor 1 family.</text>
</comment>
<feature type="transmembrane region" description="Helical" evidence="6">
    <location>
        <begin position="285"/>
        <end position="312"/>
    </location>
</feature>
<evidence type="ECO:0000259" key="7">
    <source>
        <dbReference type="PROSITE" id="PS50262"/>
    </source>
</evidence>
<dbReference type="CDD" id="cd14978">
    <property type="entry name" value="7tmA_FMRFamide_R-like"/>
    <property type="match status" value="1"/>
</dbReference>
<reference evidence="8 9" key="1">
    <citation type="submission" date="2024-08" db="EMBL/GenBank/DDBJ databases">
        <authorList>
            <person name="Cucini C."/>
            <person name="Frati F."/>
        </authorList>
    </citation>
    <scope>NUCLEOTIDE SEQUENCE [LARGE SCALE GENOMIC DNA]</scope>
</reference>
<feature type="transmembrane region" description="Helical" evidence="6">
    <location>
        <begin position="175"/>
        <end position="200"/>
    </location>
</feature>
<dbReference type="SMART" id="SM01381">
    <property type="entry name" value="7TM_GPCR_Srsx"/>
    <property type="match status" value="1"/>
</dbReference>
<evidence type="ECO:0000256" key="2">
    <source>
        <dbReference type="ARBA" id="ARBA00010663"/>
    </source>
</evidence>
<feature type="transmembrane region" description="Helical" evidence="6">
    <location>
        <begin position="60"/>
        <end position="81"/>
    </location>
</feature>
<comment type="subcellular location">
    <subcellularLocation>
        <location evidence="1">Membrane</location>
    </subcellularLocation>
</comment>
<organism evidence="8 9">
    <name type="scientific">Orchesella dallaii</name>
    <dbReference type="NCBI Taxonomy" id="48710"/>
    <lineage>
        <taxon>Eukaryota</taxon>
        <taxon>Metazoa</taxon>
        <taxon>Ecdysozoa</taxon>
        <taxon>Arthropoda</taxon>
        <taxon>Hexapoda</taxon>
        <taxon>Collembola</taxon>
        <taxon>Entomobryomorpha</taxon>
        <taxon>Entomobryoidea</taxon>
        <taxon>Orchesellidae</taxon>
        <taxon>Orchesellinae</taxon>
        <taxon>Orchesella</taxon>
    </lineage>
</organism>
<dbReference type="InterPro" id="IPR000276">
    <property type="entry name" value="GPCR_Rhodpsn"/>
</dbReference>
<keyword evidence="4 6" id="KW-1133">Transmembrane helix</keyword>
<feature type="transmembrane region" description="Helical" evidence="6">
    <location>
        <begin position="241"/>
        <end position="264"/>
    </location>
</feature>
<keyword evidence="9" id="KW-1185">Reference proteome</keyword>
<evidence type="ECO:0000256" key="3">
    <source>
        <dbReference type="ARBA" id="ARBA00022692"/>
    </source>
</evidence>
<dbReference type="PRINTS" id="PR00237">
    <property type="entry name" value="GPCRRHODOPSN"/>
</dbReference>
<dbReference type="EMBL" id="CAXLJM020000160">
    <property type="protein sequence ID" value="CAL8143753.1"/>
    <property type="molecule type" value="Genomic_DNA"/>
</dbReference>
<name>A0ABP1S5V1_9HEXA</name>
<dbReference type="Proteomes" id="UP001642540">
    <property type="component" value="Unassembled WGS sequence"/>
</dbReference>
<dbReference type="PANTHER" id="PTHR46641">
    <property type="entry name" value="FMRFAMIDE RECEPTOR-RELATED"/>
    <property type="match status" value="1"/>
</dbReference>
<evidence type="ECO:0000256" key="1">
    <source>
        <dbReference type="ARBA" id="ARBA00004370"/>
    </source>
</evidence>
<keyword evidence="5 6" id="KW-0472">Membrane</keyword>